<protein>
    <submittedName>
        <fullName evidence="3">TIGR04376 family protein</fullName>
    </submittedName>
</protein>
<sequence length="180" mass="21135">MSFFRDLNAFLEQKLEDFIRANPQLELNLLLLELEDQERETQERLVGLQQEVNTCEQQILGLVSEIRRWRDRIQTAMAAQRPDLVELARQREAELRQRGEQLWTQRLNALNQIPVTQQLLQKIRDRRQEVMNRVPTASAPPPPPPPPPRITSDLNDPIEAEFRRLELQTALEELKRSMGL</sequence>
<dbReference type="Proteomes" id="UP000261812">
    <property type="component" value="Chromosome"/>
</dbReference>
<dbReference type="RefSeq" id="WP_181496652.1">
    <property type="nucleotide sequence ID" value="NZ_CP032152.1"/>
</dbReference>
<organism evidence="3 4">
    <name type="scientific">Thermosynechococcus sichuanensis E542</name>
    <dbReference type="NCBI Taxonomy" id="2016101"/>
    <lineage>
        <taxon>Bacteria</taxon>
        <taxon>Bacillati</taxon>
        <taxon>Cyanobacteriota</taxon>
        <taxon>Cyanophyceae</taxon>
        <taxon>Acaryochloridales</taxon>
        <taxon>Thermosynechococcaceae</taxon>
        <taxon>Thermosynechococcus</taxon>
        <taxon>Thermosynechococcus sichuanensis</taxon>
    </lineage>
</organism>
<dbReference type="EMBL" id="CP032152">
    <property type="protein sequence ID" value="QLL29963.1"/>
    <property type="molecule type" value="Genomic_DNA"/>
</dbReference>
<evidence type="ECO:0000313" key="3">
    <source>
        <dbReference type="EMBL" id="QLL29963.1"/>
    </source>
</evidence>
<name>A0A7D6F4A9_9CYAN</name>
<reference evidence="4" key="1">
    <citation type="submission" date="2018-09" db="EMBL/GenBank/DDBJ databases">
        <title>Complete genome sequence of thermophilic cyanobacteria strain Thermosynechococcus elongatus PKUAC-SCTE542.</title>
        <authorList>
            <person name="Liang Y."/>
            <person name="Tang J."/>
            <person name="Daroch M."/>
        </authorList>
    </citation>
    <scope>NUCLEOTIDE SEQUENCE [LARGE SCALE GENOMIC DNA]</scope>
    <source>
        <strain evidence="4">E542</strain>
    </source>
</reference>
<dbReference type="InterPro" id="IPR030816">
    <property type="entry name" value="CHP04376"/>
</dbReference>
<feature type="region of interest" description="Disordered" evidence="2">
    <location>
        <begin position="133"/>
        <end position="157"/>
    </location>
</feature>
<evidence type="ECO:0000256" key="1">
    <source>
        <dbReference type="SAM" id="Coils"/>
    </source>
</evidence>
<feature type="coiled-coil region" evidence="1">
    <location>
        <begin position="31"/>
        <end position="58"/>
    </location>
</feature>
<proteinExistence type="predicted"/>
<gene>
    <name evidence="3" type="ORF">D3A95_05625</name>
</gene>
<evidence type="ECO:0000313" key="4">
    <source>
        <dbReference type="Proteomes" id="UP000261812"/>
    </source>
</evidence>
<feature type="compositionally biased region" description="Pro residues" evidence="2">
    <location>
        <begin position="138"/>
        <end position="149"/>
    </location>
</feature>
<dbReference type="NCBIfam" id="TIGR04376">
    <property type="entry name" value="TIGR04376 family protein"/>
    <property type="match status" value="1"/>
</dbReference>
<dbReference type="KEGG" id="tsq:D3A95_05625"/>
<dbReference type="AlphaFoldDB" id="A0A7D6F4A9"/>
<evidence type="ECO:0000256" key="2">
    <source>
        <dbReference type="SAM" id="MobiDB-lite"/>
    </source>
</evidence>
<keyword evidence="1" id="KW-0175">Coiled coil</keyword>
<accession>A0A7D6F4A9</accession>
<keyword evidence="4" id="KW-1185">Reference proteome</keyword>